<feature type="domain" description="Histidine kinase/HSP90-like ATPase" evidence="5">
    <location>
        <begin position="556"/>
        <end position="646"/>
    </location>
</feature>
<comment type="caution">
    <text evidence="6">The sequence shown here is derived from an EMBL/GenBank/DDBJ whole genome shotgun (WGS) entry which is preliminary data.</text>
</comment>
<evidence type="ECO:0000259" key="5">
    <source>
        <dbReference type="SMART" id="SM00387"/>
    </source>
</evidence>
<dbReference type="Gene3D" id="1.20.5.1930">
    <property type="match status" value="1"/>
</dbReference>
<evidence type="ECO:0000256" key="3">
    <source>
        <dbReference type="ARBA" id="ARBA00023012"/>
    </source>
</evidence>
<dbReference type="AlphaFoldDB" id="A0A4V1Z2E4"/>
<dbReference type="Gene3D" id="3.30.565.10">
    <property type="entry name" value="Histidine kinase-like ATPase, C-terminal domain"/>
    <property type="match status" value="1"/>
</dbReference>
<dbReference type="InterPro" id="IPR003594">
    <property type="entry name" value="HATPase_dom"/>
</dbReference>
<feature type="transmembrane region" description="Helical" evidence="4">
    <location>
        <begin position="94"/>
        <end position="112"/>
    </location>
</feature>
<dbReference type="SMART" id="SM00387">
    <property type="entry name" value="HATPase_c"/>
    <property type="match status" value="1"/>
</dbReference>
<keyword evidence="7" id="KW-1185">Reference proteome</keyword>
<accession>A0A4V1Z2E4</accession>
<keyword evidence="1" id="KW-0808">Transferase</keyword>
<feature type="transmembrane region" description="Helical" evidence="4">
    <location>
        <begin position="124"/>
        <end position="145"/>
    </location>
</feature>
<evidence type="ECO:0000256" key="1">
    <source>
        <dbReference type="ARBA" id="ARBA00022679"/>
    </source>
</evidence>
<feature type="transmembrane region" description="Helical" evidence="4">
    <location>
        <begin position="232"/>
        <end position="254"/>
    </location>
</feature>
<keyword evidence="3" id="KW-0902">Two-component regulatory system</keyword>
<dbReference type="GO" id="GO:0000155">
    <property type="term" value="F:phosphorelay sensor kinase activity"/>
    <property type="evidence" value="ECO:0007669"/>
    <property type="project" value="InterPro"/>
</dbReference>
<keyword evidence="2" id="KW-0418">Kinase</keyword>
<gene>
    <name evidence="6" type="ORF">ETU37_04200</name>
</gene>
<dbReference type="PANTHER" id="PTHR24421">
    <property type="entry name" value="NITRATE/NITRITE SENSOR PROTEIN NARX-RELATED"/>
    <property type="match status" value="1"/>
</dbReference>
<dbReference type="Pfam" id="PF02518">
    <property type="entry name" value="HATPase_c"/>
    <property type="match status" value="1"/>
</dbReference>
<feature type="transmembrane region" description="Helical" evidence="4">
    <location>
        <begin position="266"/>
        <end position="289"/>
    </location>
</feature>
<keyword evidence="4" id="KW-0472">Membrane</keyword>
<dbReference type="RefSeq" id="WP_129985630.1">
    <property type="nucleotide sequence ID" value="NZ_SDPU01000012.1"/>
</dbReference>
<dbReference type="GO" id="GO:0046983">
    <property type="term" value="F:protein dimerization activity"/>
    <property type="evidence" value="ECO:0007669"/>
    <property type="project" value="InterPro"/>
</dbReference>
<feature type="transmembrane region" description="Helical" evidence="4">
    <location>
        <begin position="204"/>
        <end position="226"/>
    </location>
</feature>
<dbReference type="EMBL" id="SDPU01000012">
    <property type="protein sequence ID" value="RYU14116.1"/>
    <property type="molecule type" value="Genomic_DNA"/>
</dbReference>
<dbReference type="Proteomes" id="UP000291189">
    <property type="component" value="Unassembled WGS sequence"/>
</dbReference>
<dbReference type="PANTHER" id="PTHR24421:SF58">
    <property type="entry name" value="SIGNAL TRANSDUCTION HISTIDINE-PROTEIN KINASE_PHOSPHATASE UHPB"/>
    <property type="match status" value="1"/>
</dbReference>
<keyword evidence="4" id="KW-1133">Transmembrane helix</keyword>
<keyword evidence="4" id="KW-0812">Transmembrane</keyword>
<dbReference type="OrthoDB" id="227596at2"/>
<dbReference type="InterPro" id="IPR036890">
    <property type="entry name" value="HATPase_C_sf"/>
</dbReference>
<evidence type="ECO:0000256" key="2">
    <source>
        <dbReference type="ARBA" id="ARBA00022777"/>
    </source>
</evidence>
<dbReference type="GO" id="GO:0016020">
    <property type="term" value="C:membrane"/>
    <property type="evidence" value="ECO:0007669"/>
    <property type="project" value="InterPro"/>
</dbReference>
<feature type="transmembrane region" description="Helical" evidence="4">
    <location>
        <begin position="34"/>
        <end position="52"/>
    </location>
</feature>
<evidence type="ECO:0000313" key="7">
    <source>
        <dbReference type="Proteomes" id="UP000291189"/>
    </source>
</evidence>
<reference evidence="6 7" key="1">
    <citation type="submission" date="2019-01" db="EMBL/GenBank/DDBJ databases">
        <title>Nocardioides guangzhouensis sp. nov., an actinobacterium isolated from soil.</title>
        <authorList>
            <person name="Fu Y."/>
            <person name="Cai Y."/>
            <person name="Lin Z."/>
            <person name="Chen P."/>
        </authorList>
    </citation>
    <scope>NUCLEOTIDE SEQUENCE [LARGE SCALE GENOMIC DNA]</scope>
    <source>
        <strain evidence="6 7">NBRC 105384</strain>
    </source>
</reference>
<evidence type="ECO:0000313" key="6">
    <source>
        <dbReference type="EMBL" id="RYU14116.1"/>
    </source>
</evidence>
<protein>
    <recommendedName>
        <fullName evidence="5">Histidine kinase/HSP90-like ATPase domain-containing protein</fullName>
    </recommendedName>
</protein>
<dbReference type="InterPro" id="IPR050482">
    <property type="entry name" value="Sensor_HK_TwoCompSys"/>
</dbReference>
<dbReference type="SUPFAM" id="SSF55874">
    <property type="entry name" value="ATPase domain of HSP90 chaperone/DNA topoisomerase II/histidine kinase"/>
    <property type="match status" value="1"/>
</dbReference>
<organism evidence="6 7">
    <name type="scientific">Nocardioides iriomotensis</name>
    <dbReference type="NCBI Taxonomy" id="715784"/>
    <lineage>
        <taxon>Bacteria</taxon>
        <taxon>Bacillati</taxon>
        <taxon>Actinomycetota</taxon>
        <taxon>Actinomycetes</taxon>
        <taxon>Propionibacteriales</taxon>
        <taxon>Nocardioidaceae</taxon>
        <taxon>Nocardioides</taxon>
    </lineage>
</organism>
<dbReference type="CDD" id="cd16917">
    <property type="entry name" value="HATPase_UhpB-NarQ-NarX-like"/>
    <property type="match status" value="1"/>
</dbReference>
<feature type="transmembrane region" description="Helical" evidence="4">
    <location>
        <begin position="165"/>
        <end position="192"/>
    </location>
</feature>
<feature type="transmembrane region" description="Helical" evidence="4">
    <location>
        <begin position="59"/>
        <end position="82"/>
    </location>
</feature>
<evidence type="ECO:0000256" key="4">
    <source>
        <dbReference type="SAM" id="Phobius"/>
    </source>
</evidence>
<sequence>MHTAGGLLAILLGLVAAVLHAVNAAAGRTVSPSFWLMQVAVAVAYGVLALALRRAATPALRWTVTGVAVGAGVSVLASEWALAWPGTWPLWLGSWSWAPGFVAILTLLPALLPDGRVLSPRWRLLPAFGVAAVALTGLAWATTPYDAQDFPETLAGARNPVGLDLAAGTGVSVVVGVLVVGTVLASAASLVARWRGAAGVARQQLKWVLLGVGATLLLVVAARLVPLDWQEGVAALAMLPLPAAVGVAVLRHGLWDVEVVLSRSLVYLLVSAVAVGGYVGVVGLVGLLGDGDGDVSLLAVALLAPLLLPVHSHLQRRVNRWVHGGDDEPWEELARLGERLAAAADPDDLAERVLPSVLARVRRTQRAGGARLRLVDGTVLVDGVEPEGGEVLPLEYGGERLGQLEVTRTGGFAGPEREHLQHLATQAAVAVHTVLLSRESRRSRELVVVAREEERRRLRRDLHDGVGPSVAALALQVETARDLAQADPAAASAILDRLAPRINAVVADVRALVHELRPPTLDELGLAAAVRELGARLSGTATVEVAAGDLGELPAAVEVAAYRIAGEAVANAVRHSGARTVRVDICRDADALSLIVSDGGTGLADGARDGVGLASMRTRSEELGGTFSLVSDESGTTLRARLPFAVTGETVRQDVTS</sequence>
<dbReference type="InterPro" id="IPR011712">
    <property type="entry name" value="Sig_transdc_His_kin_sub3_dim/P"/>
</dbReference>
<proteinExistence type="predicted"/>
<dbReference type="Pfam" id="PF07730">
    <property type="entry name" value="HisKA_3"/>
    <property type="match status" value="1"/>
</dbReference>
<name>A0A4V1Z2E4_9ACTN</name>